<evidence type="ECO:0000259" key="3">
    <source>
        <dbReference type="PROSITE" id="PS50885"/>
    </source>
</evidence>
<dbReference type="InterPro" id="IPR001633">
    <property type="entry name" value="EAL_dom"/>
</dbReference>
<dbReference type="InterPro" id="IPR052155">
    <property type="entry name" value="Biofilm_reg_signaling"/>
</dbReference>
<dbReference type="Gene3D" id="3.20.20.450">
    <property type="entry name" value="EAL domain"/>
    <property type="match status" value="1"/>
</dbReference>
<dbReference type="PANTHER" id="PTHR44757">
    <property type="entry name" value="DIGUANYLATE CYCLASE DGCP"/>
    <property type="match status" value="1"/>
</dbReference>
<dbReference type="Pfam" id="PF00672">
    <property type="entry name" value="HAMP"/>
    <property type="match status" value="1"/>
</dbReference>
<dbReference type="PROSITE" id="PS50885">
    <property type="entry name" value="HAMP"/>
    <property type="match status" value="1"/>
</dbReference>
<dbReference type="SMART" id="SM00304">
    <property type="entry name" value="HAMP"/>
    <property type="match status" value="1"/>
</dbReference>
<dbReference type="GO" id="GO:0003824">
    <property type="term" value="F:catalytic activity"/>
    <property type="evidence" value="ECO:0007669"/>
    <property type="project" value="UniProtKB-ARBA"/>
</dbReference>
<feature type="domain" description="EAL" evidence="2">
    <location>
        <begin position="515"/>
        <end position="765"/>
    </location>
</feature>
<dbReference type="CDD" id="cd06225">
    <property type="entry name" value="HAMP"/>
    <property type="match status" value="1"/>
</dbReference>
<dbReference type="OrthoDB" id="9814202at2"/>
<sequence>MTRTDPLAMRTAVRRWRRAPTTLHLSGNAPRHAVQRFRESLTLRLTHEPGALKPSLRRSSMLASLSIRTRLAFYHSLTVALLLGVCAVALLGVVSLNRLTDSLDQKWVAGTRMLGEAADLISKIRADDLQLALASGEAEIAAALANTARHERELAAQRSAYAELPKTVEEKGLFEAFGRLADSWEAEHRAWSALPADARKAASAAFQGKASSLYLQADQAIVALIDANTRGASAAGERARVIAGRSALIFWLFIGAALVLEGTLFMVIRSQITRPLASITEALSALAGGDRDVAMPESRRHDEIGKLAQAFEVFRAAAFTLEDAHRAAEASQLRAQALARHDMLTGLANRRVLFDELNKAIARTADGSASFAVLLLDLDQFKPVNDIYGHSAGDMVLVEITTRLKGALLTDDTLARIGGDEFVIILDLQGNGEKLREEAILLAERILKAISDPVVVGESQVEVGVSIGIALWPGDGNDAETILHAADMAMYRAKAAGRGTFRFYEADMDAELQARTRLESAVRQAVTDGAIEPYYQPLIEIATGRVIGFEILARWTDVENGPISPDTFIPTIEHLGLMSRFTTDMLRRACIAARRWPNHLTLSLNVSPSELRDALFPTRLLAVLSETGFSPRRLEIEITESALLADLDTARDILLTLRSIGIKVALDDFGTGYSSLCHLRELSLDRIKIDRSFVQSMNEDPESAKIVHAILGLAKSLHLPTTAEGVEDTDVMAGLGGAGCEIGQGYLFGKAIPADMVMNWIEDQTEQQGAAKIA</sequence>
<dbReference type="PROSITE" id="PS50883">
    <property type="entry name" value="EAL"/>
    <property type="match status" value="1"/>
</dbReference>
<evidence type="ECO:0000259" key="2">
    <source>
        <dbReference type="PROSITE" id="PS50883"/>
    </source>
</evidence>
<keyword evidence="1" id="KW-0812">Transmembrane</keyword>
<evidence type="ECO:0000259" key="4">
    <source>
        <dbReference type="PROSITE" id="PS50887"/>
    </source>
</evidence>
<dbReference type="Gene3D" id="6.10.340.10">
    <property type="match status" value="1"/>
</dbReference>
<feature type="transmembrane region" description="Helical" evidence="1">
    <location>
        <begin position="71"/>
        <end position="96"/>
    </location>
</feature>
<dbReference type="Gene3D" id="3.30.70.270">
    <property type="match status" value="1"/>
</dbReference>
<reference evidence="5 6" key="1">
    <citation type="submission" date="2019-02" db="EMBL/GenBank/DDBJ databases">
        <title>Hansschlegelia quercus sp. nov., a novel methylotrophic bacterium from buds of oak (Quercus robur L.).</title>
        <authorList>
            <person name="Agafonova N.V."/>
            <person name="Kaparullina E.N."/>
            <person name="Grouzdev D.S."/>
            <person name="Doronina N.V."/>
        </authorList>
    </citation>
    <scope>NUCLEOTIDE SEQUENCE [LARGE SCALE GENOMIC DNA]</scope>
    <source>
        <strain evidence="5 6">Dub</strain>
    </source>
</reference>
<dbReference type="CDD" id="cd01949">
    <property type="entry name" value="GGDEF"/>
    <property type="match status" value="1"/>
</dbReference>
<protein>
    <submittedName>
        <fullName evidence="5">EAL domain-containing protein</fullName>
    </submittedName>
</protein>
<dbReference type="GO" id="GO:0016020">
    <property type="term" value="C:membrane"/>
    <property type="evidence" value="ECO:0007669"/>
    <property type="project" value="InterPro"/>
</dbReference>
<dbReference type="SUPFAM" id="SSF158472">
    <property type="entry name" value="HAMP domain-like"/>
    <property type="match status" value="1"/>
</dbReference>
<dbReference type="CDD" id="cd01948">
    <property type="entry name" value="EAL"/>
    <property type="match status" value="1"/>
</dbReference>
<dbReference type="SUPFAM" id="SSF55073">
    <property type="entry name" value="Nucleotide cyclase"/>
    <property type="match status" value="1"/>
</dbReference>
<evidence type="ECO:0000313" key="6">
    <source>
        <dbReference type="Proteomes" id="UP000291613"/>
    </source>
</evidence>
<dbReference type="AlphaFoldDB" id="A0A4Q9GG93"/>
<dbReference type="Pfam" id="PF00990">
    <property type="entry name" value="GGDEF"/>
    <property type="match status" value="1"/>
</dbReference>
<dbReference type="PANTHER" id="PTHR44757:SF2">
    <property type="entry name" value="BIOFILM ARCHITECTURE MAINTENANCE PROTEIN MBAA"/>
    <property type="match status" value="1"/>
</dbReference>
<dbReference type="Pfam" id="PF00563">
    <property type="entry name" value="EAL"/>
    <property type="match status" value="1"/>
</dbReference>
<dbReference type="NCBIfam" id="TIGR00254">
    <property type="entry name" value="GGDEF"/>
    <property type="match status" value="1"/>
</dbReference>
<feature type="domain" description="HAMP" evidence="3">
    <location>
        <begin position="270"/>
        <end position="323"/>
    </location>
</feature>
<keyword evidence="1" id="KW-1133">Transmembrane helix</keyword>
<evidence type="ECO:0000313" key="5">
    <source>
        <dbReference type="EMBL" id="TBN47906.1"/>
    </source>
</evidence>
<gene>
    <name evidence="5" type="ORF">EYR15_14890</name>
</gene>
<dbReference type="InterPro" id="IPR000160">
    <property type="entry name" value="GGDEF_dom"/>
</dbReference>
<feature type="domain" description="GGDEF" evidence="4">
    <location>
        <begin position="369"/>
        <end position="506"/>
    </location>
</feature>
<organism evidence="5 6">
    <name type="scientific">Hansschlegelia quercus</name>
    <dbReference type="NCBI Taxonomy" id="2528245"/>
    <lineage>
        <taxon>Bacteria</taxon>
        <taxon>Pseudomonadati</taxon>
        <taxon>Pseudomonadota</taxon>
        <taxon>Alphaproteobacteria</taxon>
        <taxon>Hyphomicrobiales</taxon>
        <taxon>Methylopilaceae</taxon>
        <taxon>Hansschlegelia</taxon>
    </lineage>
</organism>
<dbReference type="InterPro" id="IPR003660">
    <property type="entry name" value="HAMP_dom"/>
</dbReference>
<comment type="caution">
    <text evidence="5">The sequence shown here is derived from an EMBL/GenBank/DDBJ whole genome shotgun (WGS) entry which is preliminary data.</text>
</comment>
<evidence type="ECO:0000256" key="1">
    <source>
        <dbReference type="SAM" id="Phobius"/>
    </source>
</evidence>
<keyword evidence="6" id="KW-1185">Reference proteome</keyword>
<dbReference type="SMART" id="SM00052">
    <property type="entry name" value="EAL"/>
    <property type="match status" value="1"/>
</dbReference>
<dbReference type="FunFam" id="3.30.70.270:FF:000001">
    <property type="entry name" value="Diguanylate cyclase domain protein"/>
    <property type="match status" value="1"/>
</dbReference>
<dbReference type="PROSITE" id="PS50887">
    <property type="entry name" value="GGDEF"/>
    <property type="match status" value="1"/>
</dbReference>
<keyword evidence="1" id="KW-0472">Membrane</keyword>
<dbReference type="Pfam" id="PF12729">
    <property type="entry name" value="4HB_MCP_1"/>
    <property type="match status" value="1"/>
</dbReference>
<name>A0A4Q9GG93_9HYPH</name>
<feature type="transmembrane region" description="Helical" evidence="1">
    <location>
        <begin position="248"/>
        <end position="268"/>
    </location>
</feature>
<dbReference type="InterPro" id="IPR024478">
    <property type="entry name" value="HlyB_4HB_MCP"/>
</dbReference>
<dbReference type="InterPro" id="IPR043128">
    <property type="entry name" value="Rev_trsase/Diguanyl_cyclase"/>
</dbReference>
<dbReference type="InterPro" id="IPR029787">
    <property type="entry name" value="Nucleotide_cyclase"/>
</dbReference>
<proteinExistence type="predicted"/>
<dbReference type="Proteomes" id="UP000291613">
    <property type="component" value="Unassembled WGS sequence"/>
</dbReference>
<accession>A0A4Q9GG93</accession>
<dbReference type="GO" id="GO:0007165">
    <property type="term" value="P:signal transduction"/>
    <property type="evidence" value="ECO:0007669"/>
    <property type="project" value="InterPro"/>
</dbReference>
<dbReference type="InterPro" id="IPR035919">
    <property type="entry name" value="EAL_sf"/>
</dbReference>
<dbReference type="EMBL" id="SIUB01000009">
    <property type="protein sequence ID" value="TBN47906.1"/>
    <property type="molecule type" value="Genomic_DNA"/>
</dbReference>
<dbReference type="SUPFAM" id="SSF141868">
    <property type="entry name" value="EAL domain-like"/>
    <property type="match status" value="1"/>
</dbReference>
<dbReference type="SMART" id="SM00267">
    <property type="entry name" value="GGDEF"/>
    <property type="match status" value="1"/>
</dbReference>